<proteinExistence type="predicted"/>
<evidence type="ECO:0000313" key="3">
    <source>
        <dbReference type="Proteomes" id="UP000198318"/>
    </source>
</evidence>
<keyword evidence="3" id="KW-1185">Reference proteome</keyword>
<dbReference type="AlphaFoldDB" id="A0A239NLK5"/>
<dbReference type="Proteomes" id="UP000198318">
    <property type="component" value="Unassembled WGS sequence"/>
</dbReference>
<protein>
    <recommendedName>
        <fullName evidence="4">PRC-barrel domain-containing protein</fullName>
    </recommendedName>
</protein>
<evidence type="ECO:0000313" key="2">
    <source>
        <dbReference type="EMBL" id="SNT55274.1"/>
    </source>
</evidence>
<feature type="region of interest" description="Disordered" evidence="1">
    <location>
        <begin position="33"/>
        <end position="64"/>
    </location>
</feature>
<organism evidence="2 3">
    <name type="scientific">Actinomadura meyerae</name>
    <dbReference type="NCBI Taxonomy" id="240840"/>
    <lineage>
        <taxon>Bacteria</taxon>
        <taxon>Bacillati</taxon>
        <taxon>Actinomycetota</taxon>
        <taxon>Actinomycetes</taxon>
        <taxon>Streptosporangiales</taxon>
        <taxon>Thermomonosporaceae</taxon>
        <taxon>Actinomadura</taxon>
    </lineage>
</organism>
<evidence type="ECO:0008006" key="4">
    <source>
        <dbReference type="Google" id="ProtNLM"/>
    </source>
</evidence>
<accession>A0A239NLK5</accession>
<gene>
    <name evidence="2" type="ORF">SAMN05443665_104355</name>
</gene>
<reference evidence="2 3" key="1">
    <citation type="submission" date="2017-06" db="EMBL/GenBank/DDBJ databases">
        <authorList>
            <person name="Kim H.J."/>
            <person name="Triplett B.A."/>
        </authorList>
    </citation>
    <scope>NUCLEOTIDE SEQUENCE [LARGE SCALE GENOMIC DNA]</scope>
    <source>
        <strain evidence="2 3">DSM 44715</strain>
    </source>
</reference>
<sequence length="64" mass="6494">MIQMVDIREWRTRAVLGSGGHKVGALESVHVGTSAATAPSWPGQTAAGSSAGGSGCWSARGRVE</sequence>
<dbReference type="EMBL" id="FZOR01000043">
    <property type="protein sequence ID" value="SNT55274.1"/>
    <property type="molecule type" value="Genomic_DNA"/>
</dbReference>
<name>A0A239NLK5_9ACTN</name>
<evidence type="ECO:0000256" key="1">
    <source>
        <dbReference type="SAM" id="MobiDB-lite"/>
    </source>
</evidence>